<dbReference type="SUPFAM" id="SSF48452">
    <property type="entry name" value="TPR-like"/>
    <property type="match status" value="1"/>
</dbReference>
<evidence type="ECO:0008006" key="5">
    <source>
        <dbReference type="Google" id="ProtNLM"/>
    </source>
</evidence>
<proteinExistence type="predicted"/>
<evidence type="ECO:0000313" key="4">
    <source>
        <dbReference type="Proteomes" id="UP001143486"/>
    </source>
</evidence>
<dbReference type="Proteomes" id="UP001143486">
    <property type="component" value="Unassembled WGS sequence"/>
</dbReference>
<feature type="signal peptide" evidence="2">
    <location>
        <begin position="1"/>
        <end position="19"/>
    </location>
</feature>
<keyword evidence="1" id="KW-0802">TPR repeat</keyword>
<keyword evidence="4" id="KW-1185">Reference proteome</keyword>
<dbReference type="Pfam" id="PF07721">
    <property type="entry name" value="TPR_4"/>
    <property type="match status" value="1"/>
</dbReference>
<dbReference type="EMBL" id="BSFE01000003">
    <property type="protein sequence ID" value="GLK51992.1"/>
    <property type="molecule type" value="Genomic_DNA"/>
</dbReference>
<accession>A0A9W6IKK5</accession>
<dbReference type="InterPro" id="IPR019734">
    <property type="entry name" value="TPR_rpt"/>
</dbReference>
<reference evidence="3" key="2">
    <citation type="submission" date="2023-01" db="EMBL/GenBank/DDBJ databases">
        <authorList>
            <person name="Sun Q."/>
            <person name="Evtushenko L."/>
        </authorList>
    </citation>
    <scope>NUCLEOTIDE SEQUENCE</scope>
    <source>
        <strain evidence="3">VKM B-1513</strain>
    </source>
</reference>
<dbReference type="AlphaFoldDB" id="A0A9W6IKK5"/>
<dbReference type="InterPro" id="IPR014596">
    <property type="entry name" value="UCP035836"/>
</dbReference>
<dbReference type="GO" id="GO:0042802">
    <property type="term" value="F:identical protein binding"/>
    <property type="evidence" value="ECO:0007669"/>
    <property type="project" value="InterPro"/>
</dbReference>
<dbReference type="InterPro" id="IPR011990">
    <property type="entry name" value="TPR-like_helical_dom_sf"/>
</dbReference>
<dbReference type="PIRSF" id="PIRSF035836">
    <property type="entry name" value="UCP035836"/>
    <property type="match status" value="1"/>
</dbReference>
<dbReference type="InterPro" id="IPR011717">
    <property type="entry name" value="TPR-4"/>
</dbReference>
<dbReference type="PANTHER" id="PTHR12558">
    <property type="entry name" value="CELL DIVISION CYCLE 16,23,27"/>
    <property type="match status" value="1"/>
</dbReference>
<feature type="chain" id="PRO_5040754999" description="Flp pilus assembly protein TadD" evidence="2">
    <location>
        <begin position="20"/>
        <end position="265"/>
    </location>
</feature>
<evidence type="ECO:0000256" key="1">
    <source>
        <dbReference type="PROSITE-ProRule" id="PRU00339"/>
    </source>
</evidence>
<organism evidence="3 4">
    <name type="scientific">Maricaulis virginensis</name>
    <dbReference type="NCBI Taxonomy" id="144022"/>
    <lineage>
        <taxon>Bacteria</taxon>
        <taxon>Pseudomonadati</taxon>
        <taxon>Pseudomonadota</taxon>
        <taxon>Alphaproteobacteria</taxon>
        <taxon>Maricaulales</taxon>
        <taxon>Maricaulaceae</taxon>
        <taxon>Maricaulis</taxon>
    </lineage>
</organism>
<dbReference type="RefSeq" id="WP_271186355.1">
    <property type="nucleotide sequence ID" value="NZ_BSFE01000003.1"/>
</dbReference>
<dbReference type="PROSITE" id="PS50005">
    <property type="entry name" value="TPR"/>
    <property type="match status" value="1"/>
</dbReference>
<comment type="caution">
    <text evidence="3">The sequence shown here is derived from an EMBL/GenBank/DDBJ whole genome shotgun (WGS) entry which is preliminary data.</text>
</comment>
<dbReference type="PROSITE" id="PS51257">
    <property type="entry name" value="PROKAR_LIPOPROTEIN"/>
    <property type="match status" value="1"/>
</dbReference>
<feature type="repeat" description="TPR" evidence="1">
    <location>
        <begin position="108"/>
        <end position="141"/>
    </location>
</feature>
<name>A0A9W6IKK5_9PROT</name>
<dbReference type="Pfam" id="PF14559">
    <property type="entry name" value="TPR_19"/>
    <property type="match status" value="2"/>
</dbReference>
<sequence length="265" mass="28491">MRPIYALAPLVFLAVSACATTTAPTEQEQAVIDTMNANTIVPASQTERDAIRSQDLLTQAAFWAEAHELNPSDLEAATELSGTLRQLGNHRRAAEVAQQSLALYPDNAPLLFAYGSAMAAAGRGAGAMEALRRATQIDPGNWQYLNALGIAQEQAGQPGPARASFQAALELQPGNPSILSNIALSYMAAGETETAERMLREAMIRPGADPTVRQNLALAMALQGRFEEAETMARVDVSPQMAEANMAYIRSMLTSRRRYDAVRAD</sequence>
<protein>
    <recommendedName>
        <fullName evidence="5">Flp pilus assembly protein TadD</fullName>
    </recommendedName>
</protein>
<reference evidence="3" key="1">
    <citation type="journal article" date="2014" name="Int. J. Syst. Evol. Microbiol.">
        <title>Complete genome sequence of Corynebacterium casei LMG S-19264T (=DSM 44701T), isolated from a smear-ripened cheese.</title>
        <authorList>
            <consortium name="US DOE Joint Genome Institute (JGI-PGF)"/>
            <person name="Walter F."/>
            <person name="Albersmeier A."/>
            <person name="Kalinowski J."/>
            <person name="Ruckert C."/>
        </authorList>
    </citation>
    <scope>NUCLEOTIDE SEQUENCE</scope>
    <source>
        <strain evidence="3">VKM B-1513</strain>
    </source>
</reference>
<evidence type="ECO:0000256" key="2">
    <source>
        <dbReference type="SAM" id="SignalP"/>
    </source>
</evidence>
<dbReference type="SMART" id="SM00028">
    <property type="entry name" value="TPR"/>
    <property type="match status" value="4"/>
</dbReference>
<evidence type="ECO:0000313" key="3">
    <source>
        <dbReference type="EMBL" id="GLK51992.1"/>
    </source>
</evidence>
<dbReference type="Gene3D" id="1.25.40.10">
    <property type="entry name" value="Tetratricopeptide repeat domain"/>
    <property type="match status" value="1"/>
</dbReference>
<keyword evidence="2" id="KW-0732">Signal</keyword>
<gene>
    <name evidence="3" type="ORF">GCM10017621_15000</name>
</gene>
<dbReference type="PANTHER" id="PTHR12558:SF13">
    <property type="entry name" value="CELL DIVISION CYCLE PROTEIN 27 HOMOLOG"/>
    <property type="match status" value="1"/>
</dbReference>